<feature type="compositionally biased region" description="Pro residues" evidence="1">
    <location>
        <begin position="26"/>
        <end position="48"/>
    </location>
</feature>
<organism evidence="3">
    <name type="scientific">Salpingoeca rosetta (strain ATCC 50818 / BSB-021)</name>
    <dbReference type="NCBI Taxonomy" id="946362"/>
    <lineage>
        <taxon>Eukaryota</taxon>
        <taxon>Choanoflagellata</taxon>
        <taxon>Craspedida</taxon>
        <taxon>Salpingoecidae</taxon>
        <taxon>Salpingoeca</taxon>
    </lineage>
</organism>
<feature type="region of interest" description="Disordered" evidence="1">
    <location>
        <begin position="1"/>
        <end position="56"/>
    </location>
</feature>
<dbReference type="OMA" id="THAIPEH"/>
<dbReference type="EMBL" id="GL832955">
    <property type="protein sequence ID" value="EGD72138.1"/>
    <property type="molecule type" value="Genomic_DNA"/>
</dbReference>
<keyword evidence="3" id="KW-1185">Reference proteome</keyword>
<gene>
    <name evidence="2" type="ORF">PTSG_11553</name>
</gene>
<evidence type="ECO:0000313" key="2">
    <source>
        <dbReference type="EMBL" id="EGD72138.1"/>
    </source>
</evidence>
<dbReference type="KEGG" id="sre:PTSG_11553"/>
<proteinExistence type="predicted"/>
<dbReference type="InParanoid" id="F2TVP2"/>
<dbReference type="GeneID" id="16067418"/>
<sequence>MSSEKAKQPPTRPPPPAGHATTTPSSPYPPQAPPQQAPPPSYAPPAGPYGPAAVQPSGPAGVHITYTGASQFPPLPREAGVVEHALRQQGPSLQARADKALGQHVPLVVNLDAMLACCQSPQTRLFVIENVFQRALPKFVEALEEACADELVRADIQARIGGGVELQNTCAKPPTKGTSLLENRLVYMGTFEAVAGFFTTKEWKDFFEANFYAKERYLLGRLRNEVVPALQHQLDSRFKRHVPIVFDPYAIVSPLVGRERLETARLLSEDAGFERVGRKFAQSVDSWFGSKPDPQNKDPVRSQNVLLPLVTAVCECIDADPSNPTLAKLSAIEVRSCVDLAAKAVFIADSNNANIPPSAMHGPNPPSSFKLVYVGAFNKGLTGLISTKDITALLEAATRAEERGLMHTLINEVAVELQTELSQQLQHPVSVEFGWDTIYPHHLSASQRHDAALTLGGNKSKNVLRPMINGFKDVFRTNPEAIKSMQFLHRIIINSSEDASRPTLEITQDGGSGQQALVYTAGLLQGLSGCFDKHRFKQQVRMLYGLQTPKEDRGIGGALQSVAGGLDRAGDKLGRAFRKFGF</sequence>
<name>F2TVP2_SALR5</name>
<protein>
    <submittedName>
        <fullName evidence="2">Uncharacterized protein</fullName>
    </submittedName>
</protein>
<evidence type="ECO:0000313" key="3">
    <source>
        <dbReference type="Proteomes" id="UP000007799"/>
    </source>
</evidence>
<dbReference type="Proteomes" id="UP000007799">
    <property type="component" value="Unassembled WGS sequence"/>
</dbReference>
<evidence type="ECO:0000256" key="1">
    <source>
        <dbReference type="SAM" id="MobiDB-lite"/>
    </source>
</evidence>
<accession>F2TVP2</accession>
<reference evidence="2" key="1">
    <citation type="submission" date="2009-08" db="EMBL/GenBank/DDBJ databases">
        <title>Annotation of Salpingoeca rosetta.</title>
        <authorList>
            <consortium name="The Broad Institute Genome Sequencing Platform"/>
            <person name="Russ C."/>
            <person name="Cuomo C."/>
            <person name="Burger G."/>
            <person name="Gray M.W."/>
            <person name="Holland P.W.H."/>
            <person name="King N."/>
            <person name="Lang F.B.F."/>
            <person name="Roger A.J."/>
            <person name="Ruiz-Trillo I."/>
            <person name="Young S.K."/>
            <person name="Zeng Q."/>
            <person name="Gargeya S."/>
            <person name="Alvarado L."/>
            <person name="Berlin A."/>
            <person name="Chapman S.B."/>
            <person name="Chen Z."/>
            <person name="Freedman E."/>
            <person name="Gellesch M."/>
            <person name="Goldberg J."/>
            <person name="Griggs A."/>
            <person name="Gujja S."/>
            <person name="Heilman E."/>
            <person name="Heiman D."/>
            <person name="Howarth C."/>
            <person name="Mehta T."/>
            <person name="Neiman D."/>
            <person name="Pearson M."/>
            <person name="Roberts A."/>
            <person name="Saif S."/>
            <person name="Shea T."/>
            <person name="Shenoy N."/>
            <person name="Sisk P."/>
            <person name="Stolte C."/>
            <person name="Sykes S."/>
            <person name="White J."/>
            <person name="Yandava C."/>
            <person name="Haas B."/>
            <person name="Nusbaum C."/>
            <person name="Birren B."/>
        </authorList>
    </citation>
    <scope>NUCLEOTIDE SEQUENCE [LARGE SCALE GENOMIC DNA]</scope>
    <source>
        <strain evidence="2">ATCC 50818</strain>
    </source>
</reference>
<dbReference type="AlphaFoldDB" id="F2TVP2"/>
<dbReference type="RefSeq" id="XP_004998710.1">
    <property type="nucleotide sequence ID" value="XM_004998653.1"/>
</dbReference>